<comment type="cofactor">
    <cofactor evidence="1">
        <name>Mn(2+)</name>
        <dbReference type="ChEBI" id="CHEBI:29035"/>
    </cofactor>
</comment>
<dbReference type="InterPro" id="IPR043519">
    <property type="entry name" value="NT_sf"/>
</dbReference>
<organism evidence="11 12">
    <name type="scientific">Schistosoma mattheei</name>
    <dbReference type="NCBI Taxonomy" id="31246"/>
    <lineage>
        <taxon>Eukaryota</taxon>
        <taxon>Metazoa</taxon>
        <taxon>Spiralia</taxon>
        <taxon>Lophotrochozoa</taxon>
        <taxon>Platyhelminthes</taxon>
        <taxon>Trematoda</taxon>
        <taxon>Digenea</taxon>
        <taxon>Strigeidida</taxon>
        <taxon>Schistosomatoidea</taxon>
        <taxon>Schistosomatidae</taxon>
        <taxon>Schistosoma</taxon>
    </lineage>
</organism>
<dbReference type="Gene3D" id="3.30.460.10">
    <property type="entry name" value="Beta Polymerase, domain 2"/>
    <property type="match status" value="1"/>
</dbReference>
<proteinExistence type="inferred from homology"/>
<evidence type="ECO:0000313" key="12">
    <source>
        <dbReference type="WBParaSite" id="SMTH1_106310.1"/>
    </source>
</evidence>
<accession>A0AA85AUM8</accession>
<dbReference type="WBParaSite" id="SMTH1_106310.1">
    <property type="protein sequence ID" value="SMTH1_106310.1"/>
    <property type="gene ID" value="SMTH1_106310"/>
</dbReference>
<feature type="domain" description="PAP-associated" evidence="9">
    <location>
        <begin position="310"/>
        <end position="374"/>
    </location>
</feature>
<dbReference type="Gene3D" id="1.10.1410.10">
    <property type="match status" value="1"/>
</dbReference>
<keyword evidence="6" id="KW-0479">Metal-binding</keyword>
<dbReference type="CDD" id="cd05402">
    <property type="entry name" value="NT_PAP_TUTase"/>
    <property type="match status" value="1"/>
</dbReference>
<dbReference type="Pfam" id="PF22600">
    <property type="entry name" value="MTPAP-like_central"/>
    <property type="match status" value="1"/>
</dbReference>
<name>A0AA85AUM8_9TREM</name>
<evidence type="ECO:0000259" key="9">
    <source>
        <dbReference type="Pfam" id="PF03828"/>
    </source>
</evidence>
<dbReference type="SUPFAM" id="SSF81631">
    <property type="entry name" value="PAP/OAS1 substrate-binding domain"/>
    <property type="match status" value="1"/>
</dbReference>
<evidence type="ECO:0000256" key="2">
    <source>
        <dbReference type="ARBA" id="ARBA00001946"/>
    </source>
</evidence>
<comment type="cofactor">
    <cofactor evidence="2">
        <name>Mg(2+)</name>
        <dbReference type="ChEBI" id="CHEBI:18420"/>
    </cofactor>
</comment>
<dbReference type="PANTHER" id="PTHR12271">
    <property type="entry name" value="POLY A POLYMERASE CID PAP -RELATED"/>
    <property type="match status" value="1"/>
</dbReference>
<evidence type="ECO:0000256" key="1">
    <source>
        <dbReference type="ARBA" id="ARBA00001936"/>
    </source>
</evidence>
<evidence type="ECO:0000313" key="11">
    <source>
        <dbReference type="Proteomes" id="UP000050791"/>
    </source>
</evidence>
<comment type="similarity">
    <text evidence="8">Belongs to the DNA polymerase type-B-like family. GLD2 subfamily.</text>
</comment>
<evidence type="ECO:0000256" key="6">
    <source>
        <dbReference type="ARBA" id="ARBA00022723"/>
    </source>
</evidence>
<dbReference type="AlphaFoldDB" id="A0AA85AUM8"/>
<evidence type="ECO:0000259" key="10">
    <source>
        <dbReference type="Pfam" id="PF22600"/>
    </source>
</evidence>
<dbReference type="InterPro" id="IPR054708">
    <property type="entry name" value="MTPAP-like_central"/>
</dbReference>
<dbReference type="Pfam" id="PF03828">
    <property type="entry name" value="PAP_assoc"/>
    <property type="match status" value="1"/>
</dbReference>
<reference evidence="12" key="1">
    <citation type="submission" date="2023-11" db="UniProtKB">
        <authorList>
            <consortium name="WormBaseParasite"/>
        </authorList>
    </citation>
    <scope>IDENTIFICATION</scope>
</reference>
<keyword evidence="5" id="KW-0808">Transferase</keyword>
<evidence type="ECO:0008006" key="13">
    <source>
        <dbReference type="Google" id="ProtNLM"/>
    </source>
</evidence>
<dbReference type="InterPro" id="IPR002058">
    <property type="entry name" value="PAP_assoc"/>
</dbReference>
<sequence length="414" mass="47946">MFKKNKISKTQINKSANLPISNIPVCSNESKIINHRNCVPDGTPLSVASFQPNAKPFITSSSFIPTSSTSSSSLYMENLSVKIWELYSSTRQSPLKYEKKVRLLNALHMVVSGVFENAGLYIVGSSINGFGSNQSDMDMCLLVTSRDLHQKSEATFILSRLLQSLRKCRFLYHFTLIRAKVPIIKFCDRYTGIDCDLNVNNVNGLYNTYLLAMYAKIDWRVRPLGVFIKHWAQCLDIHDAQRGRLSTYCLLLMLIHYLQPLASHQFYLICKKSFQYVFVYNLFNYTMEPYELDMNIELPWNELQSNNSNSLAELFTGFIYYYTNQFDFNKWAISIRHKTPFMKHIAMKHLPPYEQGYIVRNCKIFIEEPFSQTNAARSVHSDNIVSYIKQAFIKTNEILSDQYPLESIMNIRNN</sequence>
<dbReference type="GO" id="GO:0031123">
    <property type="term" value="P:RNA 3'-end processing"/>
    <property type="evidence" value="ECO:0007669"/>
    <property type="project" value="TreeGrafter"/>
</dbReference>
<comment type="subcellular location">
    <subcellularLocation>
        <location evidence="3">Cytoplasm</location>
    </subcellularLocation>
</comment>
<dbReference type="GO" id="GO:0005737">
    <property type="term" value="C:cytoplasm"/>
    <property type="evidence" value="ECO:0007669"/>
    <property type="project" value="UniProtKB-SubCell"/>
</dbReference>
<feature type="domain" description="Poly(A) RNA polymerase mitochondrial-like central palm" evidence="10">
    <location>
        <begin position="79"/>
        <end position="215"/>
    </location>
</feature>
<dbReference type="Proteomes" id="UP000050791">
    <property type="component" value="Unassembled WGS sequence"/>
</dbReference>
<evidence type="ECO:0000256" key="3">
    <source>
        <dbReference type="ARBA" id="ARBA00004496"/>
    </source>
</evidence>
<protein>
    <recommendedName>
        <fullName evidence="13">PAP-associated domain-containing protein</fullName>
    </recommendedName>
</protein>
<evidence type="ECO:0000256" key="7">
    <source>
        <dbReference type="ARBA" id="ARBA00022842"/>
    </source>
</evidence>
<keyword evidence="7" id="KW-0460">Magnesium</keyword>
<evidence type="ECO:0000256" key="5">
    <source>
        <dbReference type="ARBA" id="ARBA00022679"/>
    </source>
</evidence>
<dbReference type="GO" id="GO:0046872">
    <property type="term" value="F:metal ion binding"/>
    <property type="evidence" value="ECO:0007669"/>
    <property type="project" value="UniProtKB-KW"/>
</dbReference>
<dbReference type="GO" id="GO:1990817">
    <property type="term" value="F:poly(A) RNA polymerase activity"/>
    <property type="evidence" value="ECO:0007669"/>
    <property type="project" value="TreeGrafter"/>
</dbReference>
<dbReference type="PANTHER" id="PTHR12271:SF40">
    <property type="entry name" value="POLY(A) RNA POLYMERASE GLD2"/>
    <property type="match status" value="1"/>
</dbReference>
<evidence type="ECO:0000256" key="4">
    <source>
        <dbReference type="ARBA" id="ARBA00022490"/>
    </source>
</evidence>
<dbReference type="SUPFAM" id="SSF81301">
    <property type="entry name" value="Nucleotidyltransferase"/>
    <property type="match status" value="1"/>
</dbReference>
<keyword evidence="4" id="KW-0963">Cytoplasm</keyword>
<evidence type="ECO:0000256" key="8">
    <source>
        <dbReference type="ARBA" id="ARBA00038491"/>
    </source>
</evidence>